<name>A0ABT9SCC1_9BURK</name>
<dbReference type="EMBL" id="JAUSRO010000015">
    <property type="protein sequence ID" value="MDP9901986.1"/>
    <property type="molecule type" value="Genomic_DNA"/>
</dbReference>
<dbReference type="PROSITE" id="PS51318">
    <property type="entry name" value="TAT"/>
    <property type="match status" value="1"/>
</dbReference>
<dbReference type="PANTHER" id="PTHR31528">
    <property type="entry name" value="4-AMINO-5-HYDROXYMETHYL-2-METHYLPYRIMIDINE PHOSPHATE SYNTHASE THI11-RELATED"/>
    <property type="match status" value="1"/>
</dbReference>
<keyword evidence="3" id="KW-1185">Reference proteome</keyword>
<dbReference type="Gene3D" id="3.40.190.10">
    <property type="entry name" value="Periplasmic binding protein-like II"/>
    <property type="match status" value="2"/>
</dbReference>
<organism evidence="2 3">
    <name type="scientific">Variovorax ginsengisoli</name>
    <dbReference type="NCBI Taxonomy" id="363844"/>
    <lineage>
        <taxon>Bacteria</taxon>
        <taxon>Pseudomonadati</taxon>
        <taxon>Pseudomonadota</taxon>
        <taxon>Betaproteobacteria</taxon>
        <taxon>Burkholderiales</taxon>
        <taxon>Comamonadaceae</taxon>
        <taxon>Variovorax</taxon>
    </lineage>
</organism>
<protein>
    <submittedName>
        <fullName evidence="2">NitT/TauT family transport system substrate-binding protein</fullName>
    </submittedName>
</protein>
<evidence type="ECO:0000259" key="1">
    <source>
        <dbReference type="Pfam" id="PF09084"/>
    </source>
</evidence>
<evidence type="ECO:0000313" key="3">
    <source>
        <dbReference type="Proteomes" id="UP001226867"/>
    </source>
</evidence>
<sequence>MKAMNAPHSTRRHVLASLGGAVAVAAAPAFLRTVNAQGLVRLSYQCGWLAQAEQGGLYQALATGIYREHGLDVEIRPGGPQVNVMQLFLAGQSDFAEADSFRGFAFAQEKLPAVAVAAFFQKDPRVLLSHPGVGNDALEALKGKPLLVATAGRQTYWLWLKSRFGFTDDQLRPYTFSLAPFLVDKQVSTQGFLTSEPFAARKAGVEPVVHVLADNGFDNYQNVVVTSPKMVREKPEIVQKFVTATAKGWASYLHADPAPANAMIRAANPAMGEDLIAYAIGAMNKYSVVETADTRATMIGAMTHQRWQGFYDTMVVAGAQPPHTDIRNGYTLQFVGKPA</sequence>
<dbReference type="PANTHER" id="PTHR31528:SF3">
    <property type="entry name" value="THIAMINE BIOSYNTHESIS PROTEIN HI_0357-RELATED"/>
    <property type="match status" value="1"/>
</dbReference>
<proteinExistence type="predicted"/>
<dbReference type="SUPFAM" id="SSF53850">
    <property type="entry name" value="Periplasmic binding protein-like II"/>
    <property type="match status" value="1"/>
</dbReference>
<dbReference type="InterPro" id="IPR015168">
    <property type="entry name" value="SsuA/THI5"/>
</dbReference>
<gene>
    <name evidence="2" type="ORF">J2W36_004258</name>
</gene>
<accession>A0ABT9SCC1</accession>
<reference evidence="2 3" key="1">
    <citation type="submission" date="2023-07" db="EMBL/GenBank/DDBJ databases">
        <title>Sorghum-associated microbial communities from plants grown in Nebraska, USA.</title>
        <authorList>
            <person name="Schachtman D."/>
        </authorList>
    </citation>
    <scope>NUCLEOTIDE SEQUENCE [LARGE SCALE GENOMIC DNA]</scope>
    <source>
        <strain evidence="2 3">DS1607</strain>
    </source>
</reference>
<dbReference type="InterPro" id="IPR006311">
    <property type="entry name" value="TAT_signal"/>
</dbReference>
<dbReference type="Pfam" id="PF09084">
    <property type="entry name" value="NMT1"/>
    <property type="match status" value="1"/>
</dbReference>
<dbReference type="InterPro" id="IPR027939">
    <property type="entry name" value="NMT1/THI5"/>
</dbReference>
<evidence type="ECO:0000313" key="2">
    <source>
        <dbReference type="EMBL" id="MDP9901986.1"/>
    </source>
</evidence>
<feature type="domain" description="SsuA/THI5-like" evidence="1">
    <location>
        <begin position="54"/>
        <end position="258"/>
    </location>
</feature>
<comment type="caution">
    <text evidence="2">The sequence shown here is derived from an EMBL/GenBank/DDBJ whole genome shotgun (WGS) entry which is preliminary data.</text>
</comment>
<dbReference type="Proteomes" id="UP001226867">
    <property type="component" value="Unassembled WGS sequence"/>
</dbReference>
<dbReference type="RefSeq" id="WP_307691749.1">
    <property type="nucleotide sequence ID" value="NZ_JAUSRO010000015.1"/>
</dbReference>